<keyword evidence="2" id="KW-0229">DNA integration</keyword>
<dbReference type="InterPro" id="IPR044068">
    <property type="entry name" value="CB"/>
</dbReference>
<dbReference type="InterPro" id="IPR013762">
    <property type="entry name" value="Integrase-like_cat_sf"/>
</dbReference>
<evidence type="ECO:0000259" key="7">
    <source>
        <dbReference type="PROSITE" id="PS51900"/>
    </source>
</evidence>
<gene>
    <name evidence="8" type="ORF">MC7420_1538</name>
</gene>
<comment type="similarity">
    <text evidence="1">Belongs to the 'phage' integrase family.</text>
</comment>
<dbReference type="InterPro" id="IPR050090">
    <property type="entry name" value="Tyrosine_recombinase_XerCD"/>
</dbReference>
<keyword evidence="4" id="KW-0233">DNA recombination</keyword>
<protein>
    <submittedName>
        <fullName evidence="8">Site-specific recombinase, phage integrase family protein</fullName>
    </submittedName>
</protein>
<dbReference type="GO" id="GO:0006310">
    <property type="term" value="P:DNA recombination"/>
    <property type="evidence" value="ECO:0007669"/>
    <property type="project" value="UniProtKB-KW"/>
</dbReference>
<dbReference type="GO" id="GO:0003677">
    <property type="term" value="F:DNA binding"/>
    <property type="evidence" value="ECO:0007669"/>
    <property type="project" value="UniProtKB-UniRule"/>
</dbReference>
<dbReference type="STRING" id="118168.MC7420_1538"/>
<dbReference type="EMBL" id="DS989881">
    <property type="protein sequence ID" value="EDX70794.1"/>
    <property type="molecule type" value="Genomic_DNA"/>
</dbReference>
<sequence>MDGSLSTSINDSWLSQSQDDLIFMLLQDKRSPHTRAAYGKDLRNFFFVVANTPEPTPQIVIEFLSLDRFAAVSLVLKYKAFLLEQGLMPATVNRRLAAIKSLVKFARKIGRCNYSLEDIEGERNRAYRDTTGIDIKAFKRVLMECDRSTKKGLRDYAILHLLWSNALRRSEVVSLDVKDFEPNNKTLTILGKGQASRQVISISEATTQAILAWLNERNCVDPKAPLFVAVSYNKRGNRLTGEALRQLVCLYCKKAGISKQMSPHRIRHSSITHALDVTGDVRKVQGLSRHVKLETLMIYDDNRQNLQGEVSELLSDALE</sequence>
<dbReference type="PANTHER" id="PTHR30349:SF64">
    <property type="entry name" value="PROPHAGE INTEGRASE INTD-RELATED"/>
    <property type="match status" value="1"/>
</dbReference>
<dbReference type="PROSITE" id="PS51898">
    <property type="entry name" value="TYR_RECOMBINASE"/>
    <property type="match status" value="1"/>
</dbReference>
<proteinExistence type="inferred from homology"/>
<dbReference type="Gene3D" id="1.10.443.10">
    <property type="entry name" value="Intergrase catalytic core"/>
    <property type="match status" value="1"/>
</dbReference>
<name>B4W4T3_9CYAN</name>
<dbReference type="GO" id="GO:0015074">
    <property type="term" value="P:DNA integration"/>
    <property type="evidence" value="ECO:0007669"/>
    <property type="project" value="UniProtKB-KW"/>
</dbReference>
<evidence type="ECO:0000259" key="6">
    <source>
        <dbReference type="PROSITE" id="PS51898"/>
    </source>
</evidence>
<dbReference type="AlphaFoldDB" id="B4W4T3"/>
<evidence type="ECO:0000256" key="5">
    <source>
        <dbReference type="PROSITE-ProRule" id="PRU01248"/>
    </source>
</evidence>
<evidence type="ECO:0000256" key="2">
    <source>
        <dbReference type="ARBA" id="ARBA00022908"/>
    </source>
</evidence>
<evidence type="ECO:0000313" key="9">
    <source>
        <dbReference type="Proteomes" id="UP000003835"/>
    </source>
</evidence>
<evidence type="ECO:0000256" key="3">
    <source>
        <dbReference type="ARBA" id="ARBA00023125"/>
    </source>
</evidence>
<feature type="domain" description="Tyr recombinase" evidence="6">
    <location>
        <begin position="128"/>
        <end position="312"/>
    </location>
</feature>
<reference evidence="8 9" key="1">
    <citation type="submission" date="2008-07" db="EMBL/GenBank/DDBJ databases">
        <authorList>
            <person name="Tandeau de Marsac N."/>
            <person name="Ferriera S."/>
            <person name="Johnson J."/>
            <person name="Kravitz S."/>
            <person name="Beeson K."/>
            <person name="Sutton G."/>
            <person name="Rogers Y.-H."/>
            <person name="Friedman R."/>
            <person name="Frazier M."/>
            <person name="Venter J.C."/>
        </authorList>
    </citation>
    <scope>NUCLEOTIDE SEQUENCE [LARGE SCALE GENOMIC DNA]</scope>
    <source>
        <strain evidence="8 9">PCC 7420</strain>
    </source>
</reference>
<dbReference type="InterPro" id="IPR002104">
    <property type="entry name" value="Integrase_catalytic"/>
</dbReference>
<dbReference type="Pfam" id="PF02899">
    <property type="entry name" value="Phage_int_SAM_1"/>
    <property type="match status" value="1"/>
</dbReference>
<evidence type="ECO:0000313" key="8">
    <source>
        <dbReference type="EMBL" id="EDX70794.1"/>
    </source>
</evidence>
<dbReference type="PANTHER" id="PTHR30349">
    <property type="entry name" value="PHAGE INTEGRASE-RELATED"/>
    <property type="match status" value="1"/>
</dbReference>
<dbReference type="Pfam" id="PF00589">
    <property type="entry name" value="Phage_integrase"/>
    <property type="match status" value="1"/>
</dbReference>
<dbReference type="Proteomes" id="UP000003835">
    <property type="component" value="Unassembled WGS sequence"/>
</dbReference>
<accession>B4W4T3</accession>
<organism evidence="8 9">
    <name type="scientific">Coleofasciculus chthonoplastes PCC 7420</name>
    <dbReference type="NCBI Taxonomy" id="118168"/>
    <lineage>
        <taxon>Bacteria</taxon>
        <taxon>Bacillati</taxon>
        <taxon>Cyanobacteriota</taxon>
        <taxon>Cyanophyceae</taxon>
        <taxon>Coleofasciculales</taxon>
        <taxon>Coleofasciculaceae</taxon>
        <taxon>Coleofasciculus</taxon>
    </lineage>
</organism>
<dbReference type="CDD" id="cd01195">
    <property type="entry name" value="INT_C_like_5"/>
    <property type="match status" value="1"/>
</dbReference>
<dbReference type="PROSITE" id="PS51900">
    <property type="entry name" value="CB"/>
    <property type="match status" value="1"/>
</dbReference>
<keyword evidence="3 5" id="KW-0238">DNA-binding</keyword>
<evidence type="ECO:0000256" key="4">
    <source>
        <dbReference type="ARBA" id="ARBA00023172"/>
    </source>
</evidence>
<evidence type="ECO:0000256" key="1">
    <source>
        <dbReference type="ARBA" id="ARBA00008857"/>
    </source>
</evidence>
<dbReference type="Gene3D" id="1.10.150.130">
    <property type="match status" value="1"/>
</dbReference>
<dbReference type="SUPFAM" id="SSF47823">
    <property type="entry name" value="lambda integrase-like, N-terminal domain"/>
    <property type="match status" value="1"/>
</dbReference>
<dbReference type="OrthoDB" id="550438at2"/>
<feature type="domain" description="Core-binding (CB)" evidence="7">
    <location>
        <begin position="4"/>
        <end position="107"/>
    </location>
</feature>
<dbReference type="InterPro" id="IPR004107">
    <property type="entry name" value="Integrase_SAM-like_N"/>
</dbReference>
<dbReference type="SUPFAM" id="SSF56349">
    <property type="entry name" value="DNA breaking-rejoining enzymes"/>
    <property type="match status" value="1"/>
</dbReference>
<dbReference type="InterPro" id="IPR010998">
    <property type="entry name" value="Integrase_recombinase_N"/>
</dbReference>
<dbReference type="eggNOG" id="COG0582">
    <property type="taxonomic scope" value="Bacteria"/>
</dbReference>
<dbReference type="HOGENOM" id="CLU_027562_9_6_3"/>
<dbReference type="InterPro" id="IPR011010">
    <property type="entry name" value="DNA_brk_join_enz"/>
</dbReference>
<keyword evidence="9" id="KW-1185">Reference proteome</keyword>